<keyword evidence="2" id="KW-0614">Plasmid</keyword>
<evidence type="ECO:0000313" key="3">
    <source>
        <dbReference type="Proteomes" id="UP000002208"/>
    </source>
</evidence>
<feature type="chain" id="PRO_5002905677" evidence="1">
    <location>
        <begin position="21"/>
        <end position="142"/>
    </location>
</feature>
<keyword evidence="1" id="KW-0732">Signal</keyword>
<protein>
    <submittedName>
        <fullName evidence="2">Uncharacterized protein</fullName>
    </submittedName>
</protein>
<geneLocation type="plasmid" evidence="3">
    <name>pDeide3</name>
</geneLocation>
<dbReference type="HOGENOM" id="CLU_1812598_0_0_0"/>
<reference evidence="2 3" key="1">
    <citation type="journal article" date="2009" name="PLoS Genet.">
        <title>Alliance of proteomics and genomics to unravel the specificities of Sahara bacterium Deinococcus deserti.</title>
        <authorList>
            <person name="de Groot A."/>
            <person name="Dulermo R."/>
            <person name="Ortet P."/>
            <person name="Blanchard L."/>
            <person name="Guerin P."/>
            <person name="Fernandez B."/>
            <person name="Vacherie B."/>
            <person name="Dossat C."/>
            <person name="Jolivet E."/>
            <person name="Siguier P."/>
            <person name="Chandler M."/>
            <person name="Barakat M."/>
            <person name="Dedieu A."/>
            <person name="Barbe V."/>
            <person name="Heulin T."/>
            <person name="Sommer S."/>
            <person name="Achouak W."/>
            <person name="Armengaud J."/>
        </authorList>
    </citation>
    <scope>NUCLEOTIDE SEQUENCE [LARGE SCALE GENOMIC DNA]</scope>
    <source>
        <strain evidence="3">DSM 17065 / CIP 109153 / LMG 22923 / VCD115</strain>
        <plasmid evidence="3">pDeide3</plasmid>
    </source>
</reference>
<dbReference type="AlphaFoldDB" id="C1D465"/>
<dbReference type="Proteomes" id="UP000002208">
    <property type="component" value="Plasmid 3"/>
</dbReference>
<organism evidence="2 3">
    <name type="scientific">Deinococcus deserti (strain DSM 17065 / CIP 109153 / LMG 22923 / VCD115)</name>
    <dbReference type="NCBI Taxonomy" id="546414"/>
    <lineage>
        <taxon>Bacteria</taxon>
        <taxon>Thermotogati</taxon>
        <taxon>Deinococcota</taxon>
        <taxon>Deinococci</taxon>
        <taxon>Deinococcales</taxon>
        <taxon>Deinococcaceae</taxon>
        <taxon>Deinococcus</taxon>
    </lineage>
</organism>
<evidence type="ECO:0000313" key="2">
    <source>
        <dbReference type="EMBL" id="ACO47946.1"/>
    </source>
</evidence>
<feature type="signal peptide" evidence="1">
    <location>
        <begin position="1"/>
        <end position="20"/>
    </location>
</feature>
<name>C1D465_DEIDV</name>
<dbReference type="RefSeq" id="WP_012694820.1">
    <property type="nucleotide sequence ID" value="NC_012528.1"/>
</dbReference>
<dbReference type="KEGG" id="ddr:Deide_3p00331"/>
<keyword evidence="3" id="KW-1185">Reference proteome</keyword>
<accession>C1D465</accession>
<evidence type="ECO:0000256" key="1">
    <source>
        <dbReference type="SAM" id="SignalP"/>
    </source>
</evidence>
<gene>
    <name evidence="2" type="ordered locus">Deide_3p00331</name>
</gene>
<proteinExistence type="predicted"/>
<dbReference type="EMBL" id="CP001117">
    <property type="protein sequence ID" value="ACO47946.1"/>
    <property type="molecule type" value="Genomic_DNA"/>
</dbReference>
<sequence>MKPFLRILALGLFGSAVALAQSASPDLLSKLTDSERVLLLTAAGVGSSDAFRPGQLPPMLPYRLPLLPGQTLIGSVVQPWSTLVVVRTTATPEAVRVAATKALALEGWRDQYDTTATQDIFRSHTGDQTIVRTTRPASADLA</sequence>